<dbReference type="Proteomes" id="UP000215148">
    <property type="component" value="Chromosome 1"/>
</dbReference>
<sequence>MKILVTGSSGFVGSKVMEQASRIGWECIGQSRTLNRTNHSQSDFVTSLEANTDWRLALNGVDCVVHCAARVHQMQDSAQDALTLYRDVNTAGTLNLARQAVEAGVKRFIFISSIKVNGEYSKTDQPFRPETSFIPDDPYGLSKYEAEQGLKKLADETGLEVVIIRPPLVYGEGVKANFLSMIQWVEKGIPLPLGLIHNKRSLVYLGNLVDLILNCCIHTNAVGKTFLVSDDLDVSTTEILKTIANSLAVPSRLLPIPERVLKTLFIITGKKSMAQRLCCDLHVDISDTKRELSWSPPYTFQQGIQKTVSAYLHNKK</sequence>
<keyword evidence="5" id="KW-1185">Reference proteome</keyword>
<accession>A0A223N0V5</accession>
<evidence type="ECO:0000313" key="4">
    <source>
        <dbReference type="EMBL" id="ASU23336.1"/>
    </source>
</evidence>
<evidence type="ECO:0000256" key="2">
    <source>
        <dbReference type="ARBA" id="ARBA00007637"/>
    </source>
</evidence>
<evidence type="ECO:0000313" key="5">
    <source>
        <dbReference type="Proteomes" id="UP000215148"/>
    </source>
</evidence>
<feature type="domain" description="NAD-dependent epimerase/dehydratase" evidence="3">
    <location>
        <begin position="3"/>
        <end position="218"/>
    </location>
</feature>
<dbReference type="InterPro" id="IPR036291">
    <property type="entry name" value="NAD(P)-bd_dom_sf"/>
</dbReference>
<proteinExistence type="inferred from homology"/>
<name>A0A223N0V5_9VIBR</name>
<dbReference type="SUPFAM" id="SSF51735">
    <property type="entry name" value="NAD(P)-binding Rossmann-fold domains"/>
    <property type="match status" value="1"/>
</dbReference>
<evidence type="ECO:0000256" key="1">
    <source>
        <dbReference type="ARBA" id="ARBA00005125"/>
    </source>
</evidence>
<comment type="similarity">
    <text evidence="2">Belongs to the NAD(P)-dependent epimerase/dehydratase family.</text>
</comment>
<dbReference type="InterPro" id="IPR001509">
    <property type="entry name" value="Epimerase_deHydtase"/>
</dbReference>
<dbReference type="KEGG" id="vqi:CCZ37_12370"/>
<comment type="pathway">
    <text evidence="1">Bacterial outer membrane biogenesis; LPS O-antigen biosynthesis.</text>
</comment>
<organism evidence="4 5">
    <name type="scientific">Vibrio qinghaiensis</name>
    <dbReference type="NCBI Taxonomy" id="2025808"/>
    <lineage>
        <taxon>Bacteria</taxon>
        <taxon>Pseudomonadati</taxon>
        <taxon>Pseudomonadota</taxon>
        <taxon>Gammaproteobacteria</taxon>
        <taxon>Vibrionales</taxon>
        <taxon>Vibrionaceae</taxon>
        <taxon>Vibrio</taxon>
    </lineage>
</organism>
<dbReference type="PANTHER" id="PTHR43000">
    <property type="entry name" value="DTDP-D-GLUCOSE 4,6-DEHYDRATASE-RELATED"/>
    <property type="match status" value="1"/>
</dbReference>
<dbReference type="EMBL" id="CP022741">
    <property type="protein sequence ID" value="ASU23336.1"/>
    <property type="molecule type" value="Genomic_DNA"/>
</dbReference>
<dbReference type="Pfam" id="PF01370">
    <property type="entry name" value="Epimerase"/>
    <property type="match status" value="1"/>
</dbReference>
<protein>
    <submittedName>
        <fullName evidence="4">NAD-dependent dehydratase</fullName>
    </submittedName>
</protein>
<gene>
    <name evidence="4" type="ORF">CCZ37_12370</name>
</gene>
<dbReference type="RefSeq" id="WP_094500665.1">
    <property type="nucleotide sequence ID" value="NZ_CAWNHI010000001.1"/>
</dbReference>
<evidence type="ECO:0000259" key="3">
    <source>
        <dbReference type="Pfam" id="PF01370"/>
    </source>
</evidence>
<dbReference type="AlphaFoldDB" id="A0A223N0V5"/>
<reference evidence="4 5" key="1">
    <citation type="submission" date="2017-08" db="EMBL/GenBank/DDBJ databases">
        <title>The Vibrio qinghaiensis sp.-Q67 is a luminous bacteria isolated firstly from Qinghai lake, Qinghai province, China, which has been proved to be very sensitive to detect environmental and food pollutants. Therefore, complete genome analysis of V. qinghaiensis sp.-Q67 highlights the potential application of this strain on detection of hazards in the contaminated environments.</title>
        <authorList>
            <person name="Gong L."/>
        </authorList>
    </citation>
    <scope>NUCLEOTIDE SEQUENCE [LARGE SCALE GENOMIC DNA]</scope>
    <source>
        <strain evidence="4 5">Q67</strain>
    </source>
</reference>
<dbReference type="Gene3D" id="3.40.50.720">
    <property type="entry name" value="NAD(P)-binding Rossmann-like Domain"/>
    <property type="match status" value="1"/>
</dbReference>
<dbReference type="CDD" id="cd05232">
    <property type="entry name" value="UDP_G4E_4_SDR_e"/>
    <property type="match status" value="1"/>
</dbReference>